<dbReference type="GO" id="GO:0016491">
    <property type="term" value="F:oxidoreductase activity"/>
    <property type="evidence" value="ECO:0007669"/>
    <property type="project" value="UniProtKB-KW"/>
</dbReference>
<dbReference type="eggNOG" id="COG2084">
    <property type="taxonomic scope" value="Bacteria"/>
</dbReference>
<sequence length="307" mass="32204">MRGGSVQRYSGSELHGAHMKIAVLGIGLMGFPMAKRLCEAGFQVHAWNRTPHKAQRLAELGATVHTAPADAVRQADVVITMLDNGGVVGQVLFEMGAATAMAKGSLLIDMSSIKPIEARDHAARLSELQIDYLDAPVSGGTIGAEQGLLAIMAGGKAANFQRALPVLTVFGRSTHVGPTGSGQLAKLANQMIVGITIGAVAEALLLCAKGGADMAKVKEAITGGFADSRILQVHGQRMVERDFAPKGRMAVQLKDLRNAMSTAQEIGFEAPITALFEQLYAEGVEHGLADLDHSGLFVELASRNGMA</sequence>
<dbReference type="Gene3D" id="3.40.50.720">
    <property type="entry name" value="NAD(P)-binding Rossmann-like Domain"/>
    <property type="match status" value="1"/>
</dbReference>
<accession>A0A1P8K897</accession>
<feature type="domain" description="3-hydroxyisobutyrate dehydrogenase-like NAD-binding" evidence="5">
    <location>
        <begin position="180"/>
        <end position="296"/>
    </location>
</feature>
<keyword evidence="1" id="KW-0560">Oxidoreductase</keyword>
<feature type="active site" evidence="3">
    <location>
        <position position="186"/>
    </location>
</feature>
<evidence type="ECO:0000259" key="5">
    <source>
        <dbReference type="Pfam" id="PF14833"/>
    </source>
</evidence>
<dbReference type="InterPro" id="IPR013328">
    <property type="entry name" value="6PGD_dom2"/>
</dbReference>
<dbReference type="InterPro" id="IPR015815">
    <property type="entry name" value="HIBADH-related"/>
</dbReference>
<evidence type="ECO:0000313" key="6">
    <source>
        <dbReference type="EMBL" id="APW42216.1"/>
    </source>
</evidence>
<dbReference type="SUPFAM" id="SSF51735">
    <property type="entry name" value="NAD(P)-binding Rossmann-fold domains"/>
    <property type="match status" value="1"/>
</dbReference>
<keyword evidence="2" id="KW-0520">NAD</keyword>
<evidence type="ECO:0000256" key="2">
    <source>
        <dbReference type="ARBA" id="ARBA00023027"/>
    </source>
</evidence>
<reference evidence="6 7" key="1">
    <citation type="submission" date="2017-01" db="EMBL/GenBank/DDBJ databases">
        <authorList>
            <person name="Mah S.A."/>
            <person name="Swanson W.J."/>
            <person name="Moy G.W."/>
            <person name="Vacquier V.D."/>
        </authorList>
    </citation>
    <scope>NUCLEOTIDE SEQUENCE [LARGE SCALE GENOMIC DNA]</scope>
    <source>
        <strain evidence="6 7">DSM 22694</strain>
    </source>
</reference>
<proteinExistence type="predicted"/>
<evidence type="ECO:0000259" key="4">
    <source>
        <dbReference type="Pfam" id="PF03446"/>
    </source>
</evidence>
<dbReference type="PIRSF" id="PIRSF000103">
    <property type="entry name" value="HIBADH"/>
    <property type="match status" value="1"/>
</dbReference>
<dbReference type="InterPro" id="IPR029154">
    <property type="entry name" value="HIBADH-like_NADP-bd"/>
</dbReference>
<dbReference type="InterPro" id="IPR008927">
    <property type="entry name" value="6-PGluconate_DH-like_C_sf"/>
</dbReference>
<dbReference type="Pfam" id="PF14833">
    <property type="entry name" value="NAD_binding_11"/>
    <property type="match status" value="1"/>
</dbReference>
<protein>
    <submittedName>
        <fullName evidence="6">2-hydroxy-3-oxopropionate reductase</fullName>
    </submittedName>
</protein>
<dbReference type="InterPro" id="IPR006115">
    <property type="entry name" value="6PGDH_NADP-bd"/>
</dbReference>
<dbReference type="PANTHER" id="PTHR43060">
    <property type="entry name" value="3-HYDROXYISOBUTYRATE DEHYDROGENASE-LIKE 1, MITOCHONDRIAL-RELATED"/>
    <property type="match status" value="1"/>
</dbReference>
<gene>
    <name evidence="6" type="ORF">RS694_06490</name>
</gene>
<dbReference type="EMBL" id="CP019239">
    <property type="protein sequence ID" value="APW42216.1"/>
    <property type="molecule type" value="Genomic_DNA"/>
</dbReference>
<dbReference type="AlphaFoldDB" id="A0A1P8K897"/>
<dbReference type="PANTHER" id="PTHR43060:SF15">
    <property type="entry name" value="3-HYDROXYISOBUTYRATE DEHYDROGENASE-LIKE 1, MITOCHONDRIAL-RELATED"/>
    <property type="match status" value="1"/>
</dbReference>
<keyword evidence="7" id="KW-1185">Reference proteome</keyword>
<name>A0A1P8K897_9BURK</name>
<dbReference type="GO" id="GO:0050661">
    <property type="term" value="F:NADP binding"/>
    <property type="evidence" value="ECO:0007669"/>
    <property type="project" value="InterPro"/>
</dbReference>
<dbReference type="Proteomes" id="UP000186110">
    <property type="component" value="Chromosome"/>
</dbReference>
<dbReference type="RefSeq" id="WP_051391777.1">
    <property type="nucleotide sequence ID" value="NZ_CP019239.1"/>
</dbReference>
<dbReference type="Pfam" id="PF03446">
    <property type="entry name" value="NAD_binding_2"/>
    <property type="match status" value="1"/>
</dbReference>
<dbReference type="GO" id="GO:0051287">
    <property type="term" value="F:NAD binding"/>
    <property type="evidence" value="ECO:0007669"/>
    <property type="project" value="InterPro"/>
</dbReference>
<evidence type="ECO:0000313" key="7">
    <source>
        <dbReference type="Proteomes" id="UP000186110"/>
    </source>
</evidence>
<evidence type="ECO:0000256" key="1">
    <source>
        <dbReference type="ARBA" id="ARBA00023002"/>
    </source>
</evidence>
<organism evidence="6 7">
    <name type="scientific">Rhodoferax saidenbachensis</name>
    <dbReference type="NCBI Taxonomy" id="1484693"/>
    <lineage>
        <taxon>Bacteria</taxon>
        <taxon>Pseudomonadati</taxon>
        <taxon>Pseudomonadota</taxon>
        <taxon>Betaproteobacteria</taxon>
        <taxon>Burkholderiales</taxon>
        <taxon>Comamonadaceae</taxon>
        <taxon>Rhodoferax</taxon>
    </lineage>
</organism>
<dbReference type="SUPFAM" id="SSF48179">
    <property type="entry name" value="6-phosphogluconate dehydrogenase C-terminal domain-like"/>
    <property type="match status" value="1"/>
</dbReference>
<dbReference type="InterPro" id="IPR036291">
    <property type="entry name" value="NAD(P)-bd_dom_sf"/>
</dbReference>
<feature type="domain" description="6-phosphogluconate dehydrogenase NADP-binding" evidence="4">
    <location>
        <begin position="20"/>
        <end position="175"/>
    </location>
</feature>
<dbReference type="STRING" id="1484693.RS694_06490"/>
<evidence type="ECO:0000256" key="3">
    <source>
        <dbReference type="PIRSR" id="PIRSR000103-1"/>
    </source>
</evidence>
<dbReference type="Gene3D" id="1.10.1040.10">
    <property type="entry name" value="N-(1-d-carboxylethyl)-l-norvaline Dehydrogenase, domain 2"/>
    <property type="match status" value="1"/>
</dbReference>
<dbReference type="KEGG" id="rsb:RS694_06490"/>